<dbReference type="AlphaFoldDB" id="A0A1F4XZB4"/>
<name>A0A1F4XZB4_9BACT</name>
<gene>
    <name evidence="1" type="ORF">A3B33_00375</name>
</gene>
<evidence type="ECO:0000313" key="2">
    <source>
        <dbReference type="Proteomes" id="UP000176943"/>
    </source>
</evidence>
<evidence type="ECO:0000313" key="1">
    <source>
        <dbReference type="EMBL" id="OGC87067.1"/>
    </source>
</evidence>
<protein>
    <submittedName>
        <fullName evidence="1">Uncharacterized protein</fullName>
    </submittedName>
</protein>
<reference evidence="1 2" key="1">
    <citation type="journal article" date="2016" name="Nat. Commun.">
        <title>Thousands of microbial genomes shed light on interconnected biogeochemical processes in an aquifer system.</title>
        <authorList>
            <person name="Anantharaman K."/>
            <person name="Brown C.T."/>
            <person name="Hug L.A."/>
            <person name="Sharon I."/>
            <person name="Castelle C.J."/>
            <person name="Probst A.J."/>
            <person name="Thomas B.C."/>
            <person name="Singh A."/>
            <person name="Wilkins M.J."/>
            <person name="Karaoz U."/>
            <person name="Brodie E.L."/>
            <person name="Williams K.H."/>
            <person name="Hubbard S.S."/>
            <person name="Banfield J.F."/>
        </authorList>
    </citation>
    <scope>NUCLEOTIDE SEQUENCE [LARGE SCALE GENOMIC DNA]</scope>
</reference>
<comment type="caution">
    <text evidence="1">The sequence shown here is derived from an EMBL/GenBank/DDBJ whole genome shotgun (WGS) entry which is preliminary data.</text>
</comment>
<sequence>MIVCALAALPYHKRRVHHVFFERGDAFVAVLVLSYIGAQGGLESEPRRGDSGVSRVADRRDFDVRLEGYLIPPSHAYFAILVVDVAMHPRILKPDEIVDGSVAHREKIHVFSIY</sequence>
<accession>A0A1F4XZB4</accession>
<dbReference type="Proteomes" id="UP000176943">
    <property type="component" value="Unassembled WGS sequence"/>
</dbReference>
<organism evidence="1 2">
    <name type="scientific">Candidatus Adlerbacteria bacterium RIFCSPLOWO2_01_FULL_54_16</name>
    <dbReference type="NCBI Taxonomy" id="1797244"/>
    <lineage>
        <taxon>Bacteria</taxon>
        <taxon>Candidatus Adleribacteriota</taxon>
    </lineage>
</organism>
<proteinExistence type="predicted"/>
<dbReference type="EMBL" id="MEWY01000007">
    <property type="protein sequence ID" value="OGC87067.1"/>
    <property type="molecule type" value="Genomic_DNA"/>
</dbReference>